<evidence type="ECO:0000256" key="4">
    <source>
        <dbReference type="ARBA" id="ARBA00011994"/>
    </source>
</evidence>
<evidence type="ECO:0000259" key="13">
    <source>
        <dbReference type="Pfam" id="PF00391"/>
    </source>
</evidence>
<dbReference type="Gene3D" id="3.30.1490.20">
    <property type="entry name" value="ATP-grasp fold, A domain"/>
    <property type="match status" value="1"/>
</dbReference>
<dbReference type="SUPFAM" id="SSF52009">
    <property type="entry name" value="Phosphohistidine domain"/>
    <property type="match status" value="1"/>
</dbReference>
<dbReference type="PROSITE" id="PS00742">
    <property type="entry name" value="PEP_ENZYMES_2"/>
    <property type="match status" value="1"/>
</dbReference>
<evidence type="ECO:0000256" key="9">
    <source>
        <dbReference type="ARBA" id="ARBA00022777"/>
    </source>
</evidence>
<feature type="domain" description="PEP-utilising enzyme C-terminal" evidence="15">
    <location>
        <begin position="531"/>
        <end position="882"/>
    </location>
</feature>
<dbReference type="Pfam" id="PF02896">
    <property type="entry name" value="PEP-utilizers_C"/>
    <property type="match status" value="1"/>
</dbReference>
<dbReference type="Gene3D" id="3.20.20.60">
    <property type="entry name" value="Phosphoenolpyruvate-binding domains"/>
    <property type="match status" value="1"/>
</dbReference>
<dbReference type="InterPro" id="IPR000121">
    <property type="entry name" value="PEP_util_C"/>
</dbReference>
<dbReference type="InterPro" id="IPR018274">
    <property type="entry name" value="PEP_util_AS"/>
</dbReference>
<evidence type="ECO:0000259" key="15">
    <source>
        <dbReference type="Pfam" id="PF02896"/>
    </source>
</evidence>
<keyword evidence="7" id="KW-0479">Metal-binding</keyword>
<keyword evidence="8" id="KW-0547">Nucleotide-binding</keyword>
<evidence type="ECO:0000256" key="2">
    <source>
        <dbReference type="ARBA" id="ARBA00003144"/>
    </source>
</evidence>
<dbReference type="Gene3D" id="3.30.470.20">
    <property type="entry name" value="ATP-grasp fold, B domain"/>
    <property type="match status" value="1"/>
</dbReference>
<dbReference type="Gene3D" id="1.10.189.10">
    <property type="entry name" value="Pyruvate Phosphate Dikinase, domain 2"/>
    <property type="match status" value="1"/>
</dbReference>
<gene>
    <name evidence="16" type="ORF">IG617_09690</name>
</gene>
<evidence type="ECO:0000313" key="16">
    <source>
        <dbReference type="EMBL" id="MBD8876557.1"/>
    </source>
</evidence>
<dbReference type="SUPFAM" id="SSF51621">
    <property type="entry name" value="Phosphoenolpyruvate/pyruvate domain"/>
    <property type="match status" value="1"/>
</dbReference>
<dbReference type="EC" id="2.7.9.1" evidence="4 12"/>
<evidence type="ECO:0000256" key="7">
    <source>
        <dbReference type="ARBA" id="ARBA00022723"/>
    </source>
</evidence>
<feature type="domain" description="PEP-utilising enzyme mobile" evidence="13">
    <location>
        <begin position="436"/>
        <end position="516"/>
    </location>
</feature>
<keyword evidence="11" id="KW-0460">Magnesium</keyword>
<organism evidence="16 17">
    <name type="scientific">Roseibium polysiphoniae</name>
    <dbReference type="NCBI Taxonomy" id="2571221"/>
    <lineage>
        <taxon>Bacteria</taxon>
        <taxon>Pseudomonadati</taxon>
        <taxon>Pseudomonadota</taxon>
        <taxon>Alphaproteobacteria</taxon>
        <taxon>Hyphomicrobiales</taxon>
        <taxon>Stappiaceae</taxon>
        <taxon>Roseibium</taxon>
    </lineage>
</organism>
<dbReference type="PANTHER" id="PTHR22931">
    <property type="entry name" value="PHOSPHOENOLPYRUVATE DIKINASE-RELATED"/>
    <property type="match status" value="1"/>
</dbReference>
<comment type="caution">
    <text evidence="16">The sequence shown here is derived from an EMBL/GenBank/DDBJ whole genome shotgun (WGS) entry which is preliminary data.</text>
</comment>
<keyword evidence="6 16" id="KW-0808">Transferase</keyword>
<dbReference type="InterPro" id="IPR036637">
    <property type="entry name" value="Phosphohistidine_dom_sf"/>
</dbReference>
<dbReference type="PIRSF" id="PIRSF000853">
    <property type="entry name" value="PPDK"/>
    <property type="match status" value="1"/>
</dbReference>
<dbReference type="RefSeq" id="WP_192109005.1">
    <property type="nucleotide sequence ID" value="NZ_JACYXJ010000003.1"/>
</dbReference>
<keyword evidence="16" id="KW-0670">Pyruvate</keyword>
<comment type="similarity">
    <text evidence="3 12">Belongs to the PEP-utilizing enzyme family.</text>
</comment>
<accession>A0ABR9C9S7</accession>
<dbReference type="NCBIfam" id="NF004531">
    <property type="entry name" value="PRK05878.1"/>
    <property type="match status" value="1"/>
</dbReference>
<sequence length="888" mass="96351">MTKWVFNFGDGKADGAADKRNLLGGKGANLAEMSNLGLPVPPGFTITTEVCTWYYDHDNSYPDDLRAQVEAALEHVGSITERRFGDEKAPLLLSVRSGARVSMPGMMDTVLNLGLNDVTVKAIGEEAGDMRFAYDSYRRFIQMYSDVVLGVDHHEFEEILEEHKSLNDLMLDTEITADDWVGIIEKFKALVEKELGTPFPQDPQVQLWGAIGAVFSSWMVPRAKTYRRLHDIPATWGTAVNVQAMVFGNMGETSATGVAFTRNPSTGEKALYGEFLVNAQGEDVVAGIRTPQDITEKARLEAGSTKPSLENLMPECFSEFQAICDRLEAHYRDMQDLEFTIEKGKLWMLQTRAGKRTAKAALKIAVDMAAEGLLTEEEAVLRVEPAALDQLLHPTIDPKAKRDIVATGLPASPGAACGAIVFTSDEAEEAKAAGRKVILVRVETSPEDIHGMHAAEGILTSRGGMTSHAAVVARGMGKPCVSGAGMVRIDYRTGTISAGGRVLNKGDVITVDGATGQVLFGKVDMLQPALSGDFGTLMGWADKVRRMKVRTNAETPADAKVAREFGAEGIGLCRTEHMFFEGERIVAVREMILSETEDGRRAALAKLLPMQRQDFTTLFEIMKGLPVTIRLLDPPLHEFLPHSDSELADVAKAMGVDPDKLRERALSLHEFNPMLGHRGCRLLVSYPEIAEMQARAIFEAAVEAGKVTGDHVVPEIMVPLVGLKGELDLVRASIEKTAEAVQKEAGVELTYQIGTMVELPRAALQGAEIAKSAEFFSFGTNDLTQTTFGISRDDAASFLGTYQSKGLIEQDPFVSLDQDGVGELVKIGAERGRSTRSDIKLGICGEHGGDPASIQFCESIGLDYVSCSPFRVPIARLAAAQSALNAKR</sequence>
<keyword evidence="17" id="KW-1185">Reference proteome</keyword>
<feature type="domain" description="Pyruvate phosphate dikinase AMP/ATP-binding" evidence="14">
    <location>
        <begin position="311"/>
        <end position="370"/>
    </location>
</feature>
<proteinExistence type="inferred from homology"/>
<dbReference type="Pfam" id="PF00391">
    <property type="entry name" value="PEP-utilizers"/>
    <property type="match status" value="1"/>
</dbReference>
<name>A0ABR9C9S7_9HYPH</name>
<dbReference type="NCBIfam" id="TIGR01828">
    <property type="entry name" value="pyru_phos_dikin"/>
    <property type="match status" value="1"/>
</dbReference>
<dbReference type="PROSITE" id="PS00370">
    <property type="entry name" value="PEP_ENZYMES_PHOS_SITE"/>
    <property type="match status" value="1"/>
</dbReference>
<dbReference type="InterPro" id="IPR013815">
    <property type="entry name" value="ATP_grasp_subdomain_1"/>
</dbReference>
<comment type="cofactor">
    <cofactor evidence="1 12">
        <name>Mg(2+)</name>
        <dbReference type="ChEBI" id="CHEBI:18420"/>
    </cofactor>
</comment>
<dbReference type="Pfam" id="PF01326">
    <property type="entry name" value="PPDK_N"/>
    <property type="match status" value="2"/>
</dbReference>
<evidence type="ECO:0000256" key="5">
    <source>
        <dbReference type="ARBA" id="ARBA00020138"/>
    </source>
</evidence>
<dbReference type="Gene3D" id="1.20.80.30">
    <property type="match status" value="1"/>
</dbReference>
<evidence type="ECO:0000256" key="1">
    <source>
        <dbReference type="ARBA" id="ARBA00001946"/>
    </source>
</evidence>
<reference evidence="16 17" key="1">
    <citation type="submission" date="2020-09" db="EMBL/GenBank/DDBJ databases">
        <title>The genome sequence of type strain Labrenzia polysiphoniae KACC 19711.</title>
        <authorList>
            <person name="Liu Y."/>
        </authorList>
    </citation>
    <scope>NUCLEOTIDE SEQUENCE [LARGE SCALE GENOMIC DNA]</scope>
    <source>
        <strain evidence="16 17">KACC 19711</strain>
    </source>
</reference>
<evidence type="ECO:0000259" key="14">
    <source>
        <dbReference type="Pfam" id="PF01326"/>
    </source>
</evidence>
<comment type="catalytic activity">
    <reaction evidence="12">
        <text>pyruvate + phosphate + ATP = phosphoenolpyruvate + AMP + diphosphate + H(+)</text>
        <dbReference type="Rhea" id="RHEA:10756"/>
        <dbReference type="ChEBI" id="CHEBI:15361"/>
        <dbReference type="ChEBI" id="CHEBI:15378"/>
        <dbReference type="ChEBI" id="CHEBI:30616"/>
        <dbReference type="ChEBI" id="CHEBI:33019"/>
        <dbReference type="ChEBI" id="CHEBI:43474"/>
        <dbReference type="ChEBI" id="CHEBI:58702"/>
        <dbReference type="ChEBI" id="CHEBI:456215"/>
        <dbReference type="EC" id="2.7.9.1"/>
    </reaction>
</comment>
<dbReference type="InterPro" id="IPR040442">
    <property type="entry name" value="Pyrv_kinase-like_dom_sf"/>
</dbReference>
<dbReference type="InterPro" id="IPR023151">
    <property type="entry name" value="PEP_util_CS"/>
</dbReference>
<feature type="domain" description="Pyruvate phosphate dikinase AMP/ATP-binding" evidence="14">
    <location>
        <begin position="61"/>
        <end position="298"/>
    </location>
</feature>
<evidence type="ECO:0000256" key="6">
    <source>
        <dbReference type="ARBA" id="ARBA00022679"/>
    </source>
</evidence>
<evidence type="ECO:0000256" key="10">
    <source>
        <dbReference type="ARBA" id="ARBA00022840"/>
    </source>
</evidence>
<evidence type="ECO:0000256" key="8">
    <source>
        <dbReference type="ARBA" id="ARBA00022741"/>
    </source>
</evidence>
<keyword evidence="9" id="KW-0418">Kinase</keyword>
<dbReference type="InterPro" id="IPR010121">
    <property type="entry name" value="Pyruvate_phosphate_dikinase"/>
</dbReference>
<dbReference type="InterPro" id="IPR008279">
    <property type="entry name" value="PEP-util_enz_mobile_dom"/>
</dbReference>
<dbReference type="SUPFAM" id="SSF56059">
    <property type="entry name" value="Glutathione synthetase ATP-binding domain-like"/>
    <property type="match status" value="1"/>
</dbReference>
<dbReference type="GO" id="GO:0050242">
    <property type="term" value="F:pyruvate, phosphate dikinase activity"/>
    <property type="evidence" value="ECO:0007669"/>
    <property type="project" value="UniProtKB-EC"/>
</dbReference>
<dbReference type="Gene3D" id="3.50.30.10">
    <property type="entry name" value="Phosphohistidine domain"/>
    <property type="match status" value="1"/>
</dbReference>
<evidence type="ECO:0000313" key="17">
    <source>
        <dbReference type="Proteomes" id="UP000615687"/>
    </source>
</evidence>
<evidence type="ECO:0000256" key="3">
    <source>
        <dbReference type="ARBA" id="ARBA00007837"/>
    </source>
</evidence>
<dbReference type="EMBL" id="JACYXJ010000003">
    <property type="protein sequence ID" value="MBD8876557.1"/>
    <property type="molecule type" value="Genomic_DNA"/>
</dbReference>
<dbReference type="Proteomes" id="UP000615687">
    <property type="component" value="Unassembled WGS sequence"/>
</dbReference>
<protein>
    <recommendedName>
        <fullName evidence="5 12">Pyruvate, phosphate dikinase</fullName>
        <ecNumber evidence="4 12">2.7.9.1</ecNumber>
    </recommendedName>
</protein>
<keyword evidence="10" id="KW-0067">ATP-binding</keyword>
<evidence type="ECO:0000256" key="11">
    <source>
        <dbReference type="ARBA" id="ARBA00022842"/>
    </source>
</evidence>
<dbReference type="PANTHER" id="PTHR22931:SF9">
    <property type="entry name" value="PYRUVATE, PHOSPHATE DIKINASE 1, CHLOROPLASTIC"/>
    <property type="match status" value="1"/>
</dbReference>
<evidence type="ECO:0000256" key="12">
    <source>
        <dbReference type="PIRNR" id="PIRNR000853"/>
    </source>
</evidence>
<dbReference type="InterPro" id="IPR002192">
    <property type="entry name" value="PPDK_AMP/ATP-bd"/>
</dbReference>
<comment type="function">
    <text evidence="2">Catalyzes the reversible phosphorylation of pyruvate and phosphate.</text>
</comment>
<dbReference type="InterPro" id="IPR015813">
    <property type="entry name" value="Pyrv/PenolPyrv_kinase-like_dom"/>
</dbReference>